<dbReference type="InterPro" id="IPR026050">
    <property type="entry name" value="C1GALT1/C1GALT1_chp1"/>
</dbReference>
<evidence type="ECO:0000256" key="4">
    <source>
        <dbReference type="ARBA" id="ARBA00012557"/>
    </source>
</evidence>
<evidence type="ECO:0000256" key="10">
    <source>
        <dbReference type="ARBA" id="ARBA00022989"/>
    </source>
</evidence>
<dbReference type="OrthoDB" id="414175at2759"/>
<keyword evidence="8" id="KW-0547">Nucleotide-binding</keyword>
<dbReference type="Pfam" id="PF02434">
    <property type="entry name" value="Fringe"/>
    <property type="match status" value="1"/>
</dbReference>
<keyword evidence="7" id="KW-0812">Transmembrane</keyword>
<dbReference type="Gene3D" id="3.90.550.50">
    <property type="match status" value="1"/>
</dbReference>
<evidence type="ECO:0000256" key="5">
    <source>
        <dbReference type="ARBA" id="ARBA00022676"/>
    </source>
</evidence>
<dbReference type="PANTHER" id="PTHR23033">
    <property type="entry name" value="BETA1,3-GALACTOSYLTRANSFERASE"/>
    <property type="match status" value="1"/>
</dbReference>
<evidence type="ECO:0000256" key="8">
    <source>
        <dbReference type="ARBA" id="ARBA00022741"/>
    </source>
</evidence>
<evidence type="ECO:0000256" key="9">
    <source>
        <dbReference type="ARBA" id="ARBA00022968"/>
    </source>
</evidence>
<evidence type="ECO:0000256" key="11">
    <source>
        <dbReference type="ARBA" id="ARBA00023136"/>
    </source>
</evidence>
<proteinExistence type="inferred from homology"/>
<evidence type="ECO:0000256" key="6">
    <source>
        <dbReference type="ARBA" id="ARBA00022679"/>
    </source>
</evidence>
<name>A0A1W4WWF9_AGRPL</name>
<keyword evidence="9" id="KW-0735">Signal-anchor</keyword>
<dbReference type="GO" id="GO:0016020">
    <property type="term" value="C:membrane"/>
    <property type="evidence" value="ECO:0007669"/>
    <property type="project" value="UniProtKB-SubCell"/>
</dbReference>
<protein>
    <recommendedName>
        <fullName evidence="4">N-acetylgalactosaminide beta-1,3-galactosyltransferase</fullName>
        <ecNumber evidence="4">2.4.1.122</ecNumber>
    </recommendedName>
</protein>
<keyword evidence="13" id="KW-1185">Reference proteome</keyword>
<evidence type="ECO:0000256" key="1">
    <source>
        <dbReference type="ARBA" id="ARBA00004606"/>
    </source>
</evidence>
<dbReference type="RefSeq" id="XP_018324395.1">
    <property type="nucleotide sequence ID" value="XM_018468893.2"/>
</dbReference>
<dbReference type="PANTHER" id="PTHR23033:SF14">
    <property type="entry name" value="GLYCOPROTEIN-N-ACETYLGALACTOSAMINE 3-BETA-GALACTOSYLTRANSFERASE 1-RELATED"/>
    <property type="match status" value="1"/>
</dbReference>
<keyword evidence="6" id="KW-0808">Transferase</keyword>
<comment type="subcellular location">
    <subcellularLocation>
        <location evidence="1">Membrane</location>
        <topology evidence="1">Single-pass type II membrane protein</topology>
    </subcellularLocation>
</comment>
<evidence type="ECO:0000259" key="12">
    <source>
        <dbReference type="Pfam" id="PF02434"/>
    </source>
</evidence>
<reference evidence="14" key="1">
    <citation type="submission" date="2025-08" db="UniProtKB">
        <authorList>
            <consortium name="RefSeq"/>
        </authorList>
    </citation>
    <scope>IDENTIFICATION</scope>
    <source>
        <tissue evidence="14">Entire body</tissue>
    </source>
</reference>
<evidence type="ECO:0000256" key="7">
    <source>
        <dbReference type="ARBA" id="ARBA00022692"/>
    </source>
</evidence>
<dbReference type="GeneID" id="108736452"/>
<evidence type="ECO:0000313" key="13">
    <source>
        <dbReference type="Proteomes" id="UP000192223"/>
    </source>
</evidence>
<gene>
    <name evidence="14" type="primary">LOC108736452</name>
</gene>
<dbReference type="InParanoid" id="A0A1W4WWF9"/>
<evidence type="ECO:0000256" key="3">
    <source>
        <dbReference type="ARBA" id="ARBA00006462"/>
    </source>
</evidence>
<keyword evidence="11" id="KW-0472">Membrane</keyword>
<sequence>MWDILSKFAFIVGFSIGLLIVCIKVEISHKTKHHLVNRKCLENRYNVWMRNQAFSYVPVSMDTLRYGSKKHFLEAQYLFQKIKITCIILVYKPRYRDVSNATWAQSCNNILFLNMTKSLNKIPIKRTKENSSWSLLCRSLLNISSNMDFNWVLIVKDDTYAIVENLRFMVASLNYQDSYYLGHGISSWGINYNSGDAGYVLSKGSLTKFLNYMNSSQGCFEGNTFMNKEDYYLGKILTAMGIQPFDTRDCAGFSTFYGFNLQKLFLPGSTTLSSYYTKSLYPVKCCSPYSITFKTTSEDKMYTFHYLLYKLQIFYEGNLGNKPSSNLLSEKQVWQSVLRNNNIFVDDISPEDYYKLWENLVNDPNVFAQKIRQNNKIGED</sequence>
<comment type="similarity">
    <text evidence="3">Belongs to the glycosyltransferase 31 family. Beta3-Gal-T subfamily.</text>
</comment>
<organism evidence="13 14">
    <name type="scientific">Agrilus planipennis</name>
    <name type="common">Emerald ash borer</name>
    <name type="synonym">Agrilus marcopoli</name>
    <dbReference type="NCBI Taxonomy" id="224129"/>
    <lineage>
        <taxon>Eukaryota</taxon>
        <taxon>Metazoa</taxon>
        <taxon>Ecdysozoa</taxon>
        <taxon>Arthropoda</taxon>
        <taxon>Hexapoda</taxon>
        <taxon>Insecta</taxon>
        <taxon>Pterygota</taxon>
        <taxon>Neoptera</taxon>
        <taxon>Endopterygota</taxon>
        <taxon>Coleoptera</taxon>
        <taxon>Polyphaga</taxon>
        <taxon>Elateriformia</taxon>
        <taxon>Buprestoidea</taxon>
        <taxon>Buprestidae</taxon>
        <taxon>Agrilinae</taxon>
        <taxon>Agrilus</taxon>
    </lineage>
</organism>
<feature type="domain" description="Fringe-like glycosyltransferase" evidence="12">
    <location>
        <begin position="129"/>
        <end position="244"/>
    </location>
</feature>
<evidence type="ECO:0000256" key="2">
    <source>
        <dbReference type="ARBA" id="ARBA00004922"/>
    </source>
</evidence>
<dbReference type="InterPro" id="IPR003378">
    <property type="entry name" value="Fringe-like_glycosylTrfase"/>
</dbReference>
<evidence type="ECO:0000313" key="14">
    <source>
        <dbReference type="RefSeq" id="XP_018324395.1"/>
    </source>
</evidence>
<dbReference type="KEGG" id="apln:108736452"/>
<keyword evidence="5" id="KW-0328">Glycosyltransferase</keyword>
<dbReference type="AlphaFoldDB" id="A0A1W4WWF9"/>
<accession>A0A1W4WWF9</accession>
<keyword evidence="10" id="KW-1133">Transmembrane helix</keyword>
<dbReference type="EC" id="2.4.1.122" evidence="4"/>
<comment type="pathway">
    <text evidence="2">Protein modification; protein glycosylation.</text>
</comment>
<dbReference type="GO" id="GO:0016263">
    <property type="term" value="F:glycoprotein-N-acetylgalactosamine 3-beta-galactosyltransferase activity"/>
    <property type="evidence" value="ECO:0007669"/>
    <property type="project" value="UniProtKB-EC"/>
</dbReference>
<dbReference type="Proteomes" id="UP000192223">
    <property type="component" value="Unplaced"/>
</dbReference>
<dbReference type="GO" id="GO:0000166">
    <property type="term" value="F:nucleotide binding"/>
    <property type="evidence" value="ECO:0007669"/>
    <property type="project" value="UniProtKB-KW"/>
</dbReference>
<dbReference type="STRING" id="224129.A0A1W4WWF9"/>